<feature type="region of interest" description="Disordered" evidence="1">
    <location>
        <begin position="110"/>
        <end position="143"/>
    </location>
</feature>
<evidence type="ECO:0000256" key="1">
    <source>
        <dbReference type="SAM" id="MobiDB-lite"/>
    </source>
</evidence>
<dbReference type="InterPro" id="IPR051647">
    <property type="entry name" value="Mediator_comp_sub12"/>
</dbReference>
<feature type="compositionally biased region" description="Gly residues" evidence="1">
    <location>
        <begin position="655"/>
        <end position="669"/>
    </location>
</feature>
<accession>A0A8J4LMW9</accession>
<feature type="compositionally biased region" description="Low complexity" evidence="1">
    <location>
        <begin position="604"/>
        <end position="619"/>
    </location>
</feature>
<evidence type="ECO:0000313" key="3">
    <source>
        <dbReference type="Proteomes" id="UP000722791"/>
    </source>
</evidence>
<evidence type="ECO:0000313" key="2">
    <source>
        <dbReference type="EMBL" id="GIM02760.1"/>
    </source>
</evidence>
<organism evidence="2 3">
    <name type="scientific">Volvox reticuliferus</name>
    <dbReference type="NCBI Taxonomy" id="1737510"/>
    <lineage>
        <taxon>Eukaryota</taxon>
        <taxon>Viridiplantae</taxon>
        <taxon>Chlorophyta</taxon>
        <taxon>core chlorophytes</taxon>
        <taxon>Chlorophyceae</taxon>
        <taxon>CS clade</taxon>
        <taxon>Chlamydomonadales</taxon>
        <taxon>Volvocaceae</taxon>
        <taxon>Volvox</taxon>
    </lineage>
</organism>
<feature type="region of interest" description="Disordered" evidence="1">
    <location>
        <begin position="495"/>
        <end position="522"/>
    </location>
</feature>
<dbReference type="Proteomes" id="UP000722791">
    <property type="component" value="Unassembled WGS sequence"/>
</dbReference>
<feature type="region of interest" description="Disordered" evidence="1">
    <location>
        <begin position="536"/>
        <end position="561"/>
    </location>
</feature>
<dbReference type="GO" id="GO:0045944">
    <property type="term" value="P:positive regulation of transcription by RNA polymerase II"/>
    <property type="evidence" value="ECO:0007669"/>
    <property type="project" value="TreeGrafter"/>
</dbReference>
<proteinExistence type="predicted"/>
<feature type="compositionally biased region" description="Low complexity" evidence="1">
    <location>
        <begin position="495"/>
        <end position="508"/>
    </location>
</feature>
<reference evidence="2" key="1">
    <citation type="journal article" date="2021" name="Proc. Natl. Acad. Sci. U.S.A.">
        <title>Three genomes in the algal genus Volvox reveal the fate of a haploid sex-determining region after a transition to homothallism.</title>
        <authorList>
            <person name="Yamamoto K."/>
            <person name="Hamaji T."/>
            <person name="Kawai-Toyooka H."/>
            <person name="Matsuzaki R."/>
            <person name="Takahashi F."/>
            <person name="Nishimura Y."/>
            <person name="Kawachi M."/>
            <person name="Noguchi H."/>
            <person name="Minakuchi Y."/>
            <person name="Umen J.G."/>
            <person name="Toyoda A."/>
            <person name="Nozaki H."/>
        </authorList>
    </citation>
    <scope>NUCLEOTIDE SEQUENCE</scope>
    <source>
        <strain evidence="2">NIES-3785</strain>
    </source>
</reference>
<dbReference type="PANTHER" id="PTHR46007">
    <property type="entry name" value="MEDIATOR OF RNA POLYMERASE II TRANSCRIPTION SUBUNIT 12"/>
    <property type="match status" value="1"/>
</dbReference>
<name>A0A8J4LMW9_9CHLO</name>
<feature type="region of interest" description="Disordered" evidence="1">
    <location>
        <begin position="655"/>
        <end position="675"/>
    </location>
</feature>
<feature type="region of interest" description="Disordered" evidence="1">
    <location>
        <begin position="575"/>
        <end position="629"/>
    </location>
</feature>
<protein>
    <submittedName>
        <fullName evidence="2">Uncharacterized protein</fullName>
    </submittedName>
</protein>
<feature type="compositionally biased region" description="Polar residues" evidence="1">
    <location>
        <begin position="353"/>
        <end position="362"/>
    </location>
</feature>
<gene>
    <name evidence="2" type="ORF">Vretimale_7602</name>
</gene>
<dbReference type="GO" id="GO:0016592">
    <property type="term" value="C:mediator complex"/>
    <property type="evidence" value="ECO:0007669"/>
    <property type="project" value="TreeGrafter"/>
</dbReference>
<dbReference type="AlphaFoldDB" id="A0A8J4LMW9"/>
<dbReference type="GO" id="GO:0003713">
    <property type="term" value="F:transcription coactivator activity"/>
    <property type="evidence" value="ECO:0007669"/>
    <property type="project" value="TreeGrafter"/>
</dbReference>
<feature type="compositionally biased region" description="Basic residues" evidence="1">
    <location>
        <begin position="449"/>
        <end position="463"/>
    </location>
</feature>
<feature type="region of interest" description="Disordered" evidence="1">
    <location>
        <begin position="393"/>
        <end position="418"/>
    </location>
</feature>
<dbReference type="EMBL" id="BNCQ01000012">
    <property type="protein sequence ID" value="GIM02760.1"/>
    <property type="molecule type" value="Genomic_DNA"/>
</dbReference>
<feature type="region of interest" description="Disordered" evidence="1">
    <location>
        <begin position="436"/>
        <end position="463"/>
    </location>
</feature>
<comment type="caution">
    <text evidence="2">The sequence shown here is derived from an EMBL/GenBank/DDBJ whole genome shotgun (WGS) entry which is preliminary data.</text>
</comment>
<feature type="compositionally biased region" description="Low complexity" evidence="1">
    <location>
        <begin position="122"/>
        <end position="135"/>
    </location>
</feature>
<feature type="region of interest" description="Disordered" evidence="1">
    <location>
        <begin position="348"/>
        <end position="374"/>
    </location>
</feature>
<dbReference type="PANTHER" id="PTHR46007:SF8">
    <property type="entry name" value="C2H2-TYPE DOMAIN-CONTAINING PROTEIN"/>
    <property type="match status" value="1"/>
</dbReference>
<dbReference type="OrthoDB" id="552438at2759"/>
<sequence length="1015" mass="101289">MVNPMEQQLRQLTPHTDDCQAVVFFHGRKVLTLPASPVIITVPATPQSGIATANIATSVGNNSPTFPDTAPKPSNVQKGANLTSTGLAALTNSTRGDKLRDTRVWVAGLTMSPQPPGPPPATATSTSESTTFAGTCTTGNYFQNQRPMTKQTIPYRRSDDNRLFKHHMSSTVGTAAGVGGASGGMEPSGCRRGSHFSNGNDGSAVDTGSSSIGAVTSPVGAPPTRASSATTTSSLGALDATVCSTSGPWADFVVATATLGSTTVNIATTAGTAAAAAVTGIAAASSGHGTAAAAAAATVIPGAAAGSGASWTSGDNDEENAPLLSAYVAAMPSAGVAPPNEDIRIASKRQRSTSDSVWSASRQHPHPHPHGAQLPAGSVAAMASAAAAASAAVAAASPPPPETPGSGGGSSAATAAATASSPTLTLPCALLPRRITQQQQQQHVNPYPTHHHQHPHHLQHSHQHVLLHGQGRRQSLESYRLPLVTAGPVAVTGASATPTATTATNSPALSDRGNPSCRVVPTPSLVRDIPRAMFEVSDISDKSSDTSDEDPEECGISLRLPPLQPCPSHLKLIRSSVDGDLGPRPRQPGHSFFTDSQDEFDGWQQQQQQQQPQQQQQQPSHCHSPHGIGRFLPAAFRNQQPPFLQCRSGPAMGAGGAGGGGGGGGGNGDGDVAAGSVSQLRSSSCTSVSSRTLPAAAVAAALGTTLSGEGHGGGLSSASPLRPSGCGGILQPYARDEHLLPVAKPILSPMQVDAAALGSASGCASAAGFSATAVPAGGGGGGGGGCAATLTSSLSPVGSVTAAAPSPPPPSAVKPQTAWPAITPTMMQTPTSPSLPVLTSPRCPAVSGVATTAAAASAAVALTSSVQAVDSVQALVRSHPFPPSPAAAFITAAASPEPTVTAPSQPQPTAPSNLHAVQLQPQLQPQDQTAPRDGYAPAEIACLSIGSPDGAAAAAAVPVIRRRQPVPPPMPPASRSRRGLLSSVTEESIAAAGAAAAAATTAVIAITAAATSENL</sequence>